<geneLocation type="plasmid" evidence="2">
    <name>ppp1290</name>
</geneLocation>
<keyword evidence="1" id="KW-0614">Plasmid</keyword>
<dbReference type="AlphaFoldDB" id="A0A177YCF5"/>
<sequence length="137" mass="15166">MITDFLNEHDRQLLAHEKGFQDLVLQHMRALPALEWMRFRTIARDNSAWGDAAARSLYKHEEVLHASLNLPTLGLGDLPKSYAAGSSVIGQLGGQPVLYFEGTGYYAWAMAPETSSILEASITYPAYPPGWAEGDRS</sequence>
<reference evidence="2" key="1">
    <citation type="submission" date="2019-04" db="EMBL/GenBank/DDBJ databases">
        <title>Genome sequence of Pseudomonas putida 1290, an auxin catabolizing strain.</title>
        <authorList>
            <person name="Laird T.S."/>
            <person name="Leveau J.H.J."/>
        </authorList>
    </citation>
    <scope>NUCLEOTIDE SEQUENCE [LARGE SCALE GENOMIC DNA]</scope>
    <source>
        <strain evidence="2">1290</strain>
        <plasmid evidence="2">ppp1290</plasmid>
    </source>
</reference>
<protein>
    <submittedName>
        <fullName evidence="1">Uncharacterized protein</fullName>
    </submittedName>
</protein>
<organism evidence="1 2">
    <name type="scientific">Pseudomonas putida</name>
    <name type="common">Arthrobacter siderocapsulatus</name>
    <dbReference type="NCBI Taxonomy" id="303"/>
    <lineage>
        <taxon>Bacteria</taxon>
        <taxon>Pseudomonadati</taxon>
        <taxon>Pseudomonadota</taxon>
        <taxon>Gammaproteobacteria</taxon>
        <taxon>Pseudomonadales</taxon>
        <taxon>Pseudomonadaceae</taxon>
        <taxon>Pseudomonas</taxon>
    </lineage>
</organism>
<evidence type="ECO:0000313" key="1">
    <source>
        <dbReference type="EMBL" id="QCI15602.1"/>
    </source>
</evidence>
<proteinExistence type="predicted"/>
<dbReference type="EMBL" id="CP039372">
    <property type="protein sequence ID" value="QCI15602.1"/>
    <property type="molecule type" value="Genomic_DNA"/>
</dbReference>
<dbReference type="RefSeq" id="WP_009682481.1">
    <property type="nucleotide sequence ID" value="NZ_CP039372.1"/>
</dbReference>
<name>A0A177YCF5_PSEPU</name>
<evidence type="ECO:0000313" key="2">
    <source>
        <dbReference type="Proteomes" id="UP000298551"/>
    </source>
</evidence>
<dbReference type="Proteomes" id="UP000298551">
    <property type="component" value="Plasmid pPp1290"/>
</dbReference>
<dbReference type="OrthoDB" id="8587821at2"/>
<accession>A0A177YCF5</accession>
<gene>
    <name evidence="1" type="ORF">E6B08_30190</name>
</gene>